<sequence length="343" mass="34463">MPAGGPAAGAPAARAATARALAARGWRRLPRRALAWVAALAASLAVESALLFAALQAVPGDAATTLLGQNATPAELAATRHRLGLDEPAPVRYLRWIEGAVHGDLGASFQSGRPVAAVLAQPLLNSLVLAAAAFAAGAVLAVTSGLVTGLRPGSRTDTALSTASVAVLSTPVLVWASGACVVFAGLLGWLPAVSLPPFGGTPLARPVVLVLPAGTLALFGGAWAGRLIRAAVADAARLPHVEAARLAGLPRRRVLVRHLLPSALAPCAQALASMAALLVGGTAVVEQTFGYPGLGQLLVASVHDHDTPLTEGAALVVVALVTLGFAAADFSGLLADPRRGRRS</sequence>
<gene>
    <name evidence="9" type="ORF">HCN08_09080</name>
</gene>
<evidence type="ECO:0000256" key="6">
    <source>
        <dbReference type="ARBA" id="ARBA00023136"/>
    </source>
</evidence>
<evidence type="ECO:0000313" key="9">
    <source>
        <dbReference type="EMBL" id="NJP43550.1"/>
    </source>
</evidence>
<feature type="transmembrane region" description="Helical" evidence="7">
    <location>
        <begin position="259"/>
        <end position="285"/>
    </location>
</feature>
<dbReference type="Pfam" id="PF00528">
    <property type="entry name" value="BPD_transp_1"/>
    <property type="match status" value="1"/>
</dbReference>
<dbReference type="Pfam" id="PF19300">
    <property type="entry name" value="BPD_transp_1_N"/>
    <property type="match status" value="1"/>
</dbReference>
<dbReference type="Proteomes" id="UP000734511">
    <property type="component" value="Unassembled WGS sequence"/>
</dbReference>
<evidence type="ECO:0000259" key="8">
    <source>
        <dbReference type="PROSITE" id="PS50928"/>
    </source>
</evidence>
<protein>
    <submittedName>
        <fullName evidence="9">ABC transporter permease</fullName>
    </submittedName>
</protein>
<keyword evidence="5 7" id="KW-1133">Transmembrane helix</keyword>
<dbReference type="InterPro" id="IPR045621">
    <property type="entry name" value="BPD_transp_1_N"/>
</dbReference>
<feature type="transmembrane region" description="Helical" evidence="7">
    <location>
        <begin position="162"/>
        <end position="187"/>
    </location>
</feature>
<comment type="caution">
    <text evidence="9">The sequence shown here is derived from an EMBL/GenBank/DDBJ whole genome shotgun (WGS) entry which is preliminary data.</text>
</comment>
<evidence type="ECO:0000256" key="7">
    <source>
        <dbReference type="RuleBase" id="RU363032"/>
    </source>
</evidence>
<keyword evidence="10" id="KW-1185">Reference proteome</keyword>
<proteinExistence type="inferred from homology"/>
<comment type="subcellular location">
    <subcellularLocation>
        <location evidence="1 7">Cell membrane</location>
        <topology evidence="1 7">Multi-pass membrane protein</topology>
    </subcellularLocation>
</comment>
<evidence type="ECO:0000313" key="10">
    <source>
        <dbReference type="Proteomes" id="UP000734511"/>
    </source>
</evidence>
<dbReference type="EMBL" id="JAATEJ010000005">
    <property type="protein sequence ID" value="NJP43550.1"/>
    <property type="molecule type" value="Genomic_DNA"/>
</dbReference>
<feature type="transmembrane region" description="Helical" evidence="7">
    <location>
        <begin position="127"/>
        <end position="150"/>
    </location>
</feature>
<keyword evidence="2 7" id="KW-0813">Transport</keyword>
<evidence type="ECO:0000256" key="1">
    <source>
        <dbReference type="ARBA" id="ARBA00004651"/>
    </source>
</evidence>
<feature type="transmembrane region" description="Helical" evidence="7">
    <location>
        <begin position="207"/>
        <end position="228"/>
    </location>
</feature>
<dbReference type="InterPro" id="IPR035906">
    <property type="entry name" value="MetI-like_sf"/>
</dbReference>
<name>A0ABX0ZI76_9ACTN</name>
<dbReference type="Gene3D" id="1.10.3720.10">
    <property type="entry name" value="MetI-like"/>
    <property type="match status" value="1"/>
</dbReference>
<comment type="similarity">
    <text evidence="7">Belongs to the binding-protein-dependent transport system permease family.</text>
</comment>
<dbReference type="PANTHER" id="PTHR43163:SF3">
    <property type="entry name" value="PEPTIDE ABC TRANSPORTER PERMEASE PROTEIN"/>
    <property type="match status" value="1"/>
</dbReference>
<keyword evidence="3" id="KW-1003">Cell membrane</keyword>
<feature type="transmembrane region" description="Helical" evidence="7">
    <location>
        <begin position="313"/>
        <end position="335"/>
    </location>
</feature>
<evidence type="ECO:0000256" key="4">
    <source>
        <dbReference type="ARBA" id="ARBA00022692"/>
    </source>
</evidence>
<evidence type="ECO:0000256" key="2">
    <source>
        <dbReference type="ARBA" id="ARBA00022448"/>
    </source>
</evidence>
<keyword evidence="6 7" id="KW-0472">Membrane</keyword>
<dbReference type="CDD" id="cd06261">
    <property type="entry name" value="TM_PBP2"/>
    <property type="match status" value="1"/>
</dbReference>
<dbReference type="SUPFAM" id="SSF161098">
    <property type="entry name" value="MetI-like"/>
    <property type="match status" value="1"/>
</dbReference>
<feature type="domain" description="ABC transmembrane type-1" evidence="8">
    <location>
        <begin position="123"/>
        <end position="328"/>
    </location>
</feature>
<reference evidence="9 10" key="1">
    <citation type="submission" date="2020-03" db="EMBL/GenBank/DDBJ databases">
        <title>WGS of actinomycetes isolated from Thailand.</title>
        <authorList>
            <person name="Thawai C."/>
        </authorList>
    </citation>
    <scope>NUCLEOTIDE SEQUENCE [LARGE SCALE GENOMIC DNA]</scope>
    <source>
        <strain evidence="9 10">PRB2-1</strain>
    </source>
</reference>
<dbReference type="PANTHER" id="PTHR43163">
    <property type="entry name" value="DIPEPTIDE TRANSPORT SYSTEM PERMEASE PROTEIN DPPB-RELATED"/>
    <property type="match status" value="1"/>
</dbReference>
<organism evidence="9 10">
    <name type="scientific">Actinacidiphila epipremni</name>
    <dbReference type="NCBI Taxonomy" id="2053013"/>
    <lineage>
        <taxon>Bacteria</taxon>
        <taxon>Bacillati</taxon>
        <taxon>Actinomycetota</taxon>
        <taxon>Actinomycetes</taxon>
        <taxon>Kitasatosporales</taxon>
        <taxon>Streptomycetaceae</taxon>
        <taxon>Actinacidiphila</taxon>
    </lineage>
</organism>
<dbReference type="InterPro" id="IPR000515">
    <property type="entry name" value="MetI-like"/>
</dbReference>
<feature type="transmembrane region" description="Helical" evidence="7">
    <location>
        <begin position="33"/>
        <end position="58"/>
    </location>
</feature>
<dbReference type="PROSITE" id="PS50928">
    <property type="entry name" value="ABC_TM1"/>
    <property type="match status" value="1"/>
</dbReference>
<accession>A0ABX0ZI76</accession>
<evidence type="ECO:0000256" key="5">
    <source>
        <dbReference type="ARBA" id="ARBA00022989"/>
    </source>
</evidence>
<evidence type="ECO:0000256" key="3">
    <source>
        <dbReference type="ARBA" id="ARBA00022475"/>
    </source>
</evidence>
<keyword evidence="4 7" id="KW-0812">Transmembrane</keyword>